<name>A4TD48_MYCGI</name>
<proteinExistence type="predicted"/>
<reference evidence="1" key="1">
    <citation type="submission" date="2007-04" db="EMBL/GenBank/DDBJ databases">
        <authorList>
            <consortium name="US DOE Joint Genome Institute"/>
            <person name="Copeland A."/>
            <person name="Lucas S."/>
            <person name="Lapidus A."/>
            <person name="Barry K."/>
            <person name="Detter J.C."/>
            <person name="Glavina del Rio T."/>
            <person name="Hammon N."/>
            <person name="Israni S."/>
            <person name="Dalin E."/>
            <person name="Tice H."/>
            <person name="Pitluck S."/>
            <person name="Chain P."/>
            <person name="Malfatti S."/>
            <person name="Shin M."/>
            <person name="Vergez L."/>
            <person name="Schmutz J."/>
            <person name="Larimer F."/>
            <person name="Land M."/>
            <person name="Hauser L."/>
            <person name="Kyrpides N."/>
            <person name="Mikhailova N."/>
            <person name="Miller C."/>
            <person name="Richardson P."/>
        </authorList>
    </citation>
    <scope>NUCLEOTIDE SEQUENCE</scope>
    <source>
        <strain evidence="1">PYR-GCK</strain>
    </source>
</reference>
<evidence type="ECO:0008006" key="2">
    <source>
        <dbReference type="Google" id="ProtNLM"/>
    </source>
</evidence>
<gene>
    <name evidence="1" type="ordered locus">Mflv_4554</name>
</gene>
<accession>A4TD48</accession>
<dbReference type="EMBL" id="CP000656">
    <property type="protein sequence ID" value="ABP47022.1"/>
    <property type="molecule type" value="Genomic_DNA"/>
</dbReference>
<dbReference type="eggNOG" id="ENOG5033ERF">
    <property type="taxonomic scope" value="Bacteria"/>
</dbReference>
<dbReference type="HOGENOM" id="CLU_144772_0_0_11"/>
<dbReference type="AlphaFoldDB" id="A4TD48"/>
<reference evidence="1" key="2">
    <citation type="journal article" date="2013" name="PLoS ONE">
        <title>A Gene Expression Study of the Activities of Aromatic Ring-Cleavage Dioxygenases in Mycobacterium gilvum PYR-GCK to Changes in Salinity and pH during Pyrene Degradation.</title>
        <authorList>
            <person name="Badejo A.C."/>
            <person name="Badejo A.O."/>
            <person name="Shin K.H."/>
            <person name="Chai Y.G."/>
        </authorList>
    </citation>
    <scope>NUCLEOTIDE SEQUENCE [LARGE SCALE GENOMIC DNA]</scope>
    <source>
        <strain evidence="1">PYR-GCK</strain>
    </source>
</reference>
<evidence type="ECO:0000313" key="1">
    <source>
        <dbReference type="EMBL" id="ABP47022.1"/>
    </source>
</evidence>
<sequence>MASSRWPGTDREAGSSGAYPHDMAEVFVVDRVITRPGCARKFVDRYLAEYAPGALTRGMVLRDILVSPPIWFEDQPNIVTATWVLSGPQAWWEMTWKGRPDPTLGPWWDSVGEFISERQRSVAAAAAHVDGLCDV</sequence>
<protein>
    <recommendedName>
        <fullName evidence="2">Superfamily II DNA helicase</fullName>
    </recommendedName>
</protein>
<dbReference type="STRING" id="350054.Mflv_4554"/>
<organism evidence="1">
    <name type="scientific">Mycolicibacterium gilvum (strain PYR-GCK)</name>
    <name type="common">Mycobacterium gilvum (strain PYR-GCK)</name>
    <dbReference type="NCBI Taxonomy" id="350054"/>
    <lineage>
        <taxon>Bacteria</taxon>
        <taxon>Bacillati</taxon>
        <taxon>Actinomycetota</taxon>
        <taxon>Actinomycetes</taxon>
        <taxon>Mycobacteriales</taxon>
        <taxon>Mycobacteriaceae</taxon>
        <taxon>Mycolicibacterium</taxon>
    </lineage>
</organism>
<dbReference type="KEGG" id="mgi:Mflv_4554"/>